<evidence type="ECO:0000313" key="1">
    <source>
        <dbReference type="EMBL" id="RMZ94537.1"/>
    </source>
</evidence>
<keyword evidence="2" id="KW-1185">Reference proteome</keyword>
<reference evidence="1 2" key="1">
    <citation type="journal article" date="2018" name="Sci. Rep.">
        <title>Genomic signatures of local adaptation to the degree of environmental predictability in rotifers.</title>
        <authorList>
            <person name="Franch-Gras L."/>
            <person name="Hahn C."/>
            <person name="Garcia-Roger E.M."/>
            <person name="Carmona M.J."/>
            <person name="Serra M."/>
            <person name="Gomez A."/>
        </authorList>
    </citation>
    <scope>NUCLEOTIDE SEQUENCE [LARGE SCALE GENOMIC DNA]</scope>
    <source>
        <strain evidence="1">HYR1</strain>
    </source>
</reference>
<sequence length="29" mass="3478">MAASASFFLVCIFLLRVGDFVWLRRFQHF</sequence>
<dbReference type="EMBL" id="REGN01012979">
    <property type="protein sequence ID" value="RMZ94537.1"/>
    <property type="molecule type" value="Genomic_DNA"/>
</dbReference>
<comment type="caution">
    <text evidence="1">The sequence shown here is derived from an EMBL/GenBank/DDBJ whole genome shotgun (WGS) entry which is preliminary data.</text>
</comment>
<dbReference type="Proteomes" id="UP000276133">
    <property type="component" value="Unassembled WGS sequence"/>
</dbReference>
<evidence type="ECO:0000313" key="2">
    <source>
        <dbReference type="Proteomes" id="UP000276133"/>
    </source>
</evidence>
<proteinExistence type="predicted"/>
<protein>
    <submittedName>
        <fullName evidence="1">Uncharacterized protein</fullName>
    </submittedName>
</protein>
<gene>
    <name evidence="1" type="ORF">BpHYR1_009926</name>
</gene>
<dbReference type="AlphaFoldDB" id="A0A3M7P716"/>
<name>A0A3M7P716_BRAPC</name>
<organism evidence="1 2">
    <name type="scientific">Brachionus plicatilis</name>
    <name type="common">Marine rotifer</name>
    <name type="synonym">Brachionus muelleri</name>
    <dbReference type="NCBI Taxonomy" id="10195"/>
    <lineage>
        <taxon>Eukaryota</taxon>
        <taxon>Metazoa</taxon>
        <taxon>Spiralia</taxon>
        <taxon>Gnathifera</taxon>
        <taxon>Rotifera</taxon>
        <taxon>Eurotatoria</taxon>
        <taxon>Monogononta</taxon>
        <taxon>Pseudotrocha</taxon>
        <taxon>Ploima</taxon>
        <taxon>Brachionidae</taxon>
        <taxon>Brachionus</taxon>
    </lineage>
</organism>
<accession>A0A3M7P716</accession>